<comment type="similarity">
    <text evidence="5">Belongs to the class-III pyridoxal-phosphate-dependent aminotransferase family. ArgD subfamily.</text>
</comment>
<dbReference type="EC" id="2.6.1.11" evidence="5"/>
<evidence type="ECO:0000256" key="3">
    <source>
        <dbReference type="ARBA" id="ARBA00022679"/>
    </source>
</evidence>
<dbReference type="EMBL" id="JAMZFV010000010">
    <property type="protein sequence ID" value="MCP1110212.1"/>
    <property type="molecule type" value="Genomic_DNA"/>
</dbReference>
<dbReference type="InterPro" id="IPR049704">
    <property type="entry name" value="Aminotrans_3_PPA_site"/>
</dbReference>
<protein>
    <recommendedName>
        <fullName evidence="5">Acetylornithine aminotransferase</fullName>
        <shortName evidence="5">ACOAT</shortName>
        <ecNumber evidence="5">2.6.1.11</ecNumber>
    </recommendedName>
</protein>
<feature type="binding site" evidence="5">
    <location>
        <position position="134"/>
    </location>
    <ligand>
        <name>pyridoxal 5'-phosphate</name>
        <dbReference type="ChEBI" id="CHEBI:597326"/>
    </ligand>
</feature>
<feature type="binding site" evidence="5">
    <location>
        <begin position="219"/>
        <end position="222"/>
    </location>
    <ligand>
        <name>pyridoxal 5'-phosphate</name>
        <dbReference type="ChEBI" id="CHEBI:597326"/>
    </ligand>
</feature>
<comment type="pathway">
    <text evidence="5">Amino-acid biosynthesis; L-arginine biosynthesis; N(2)-acetyl-L-ornithine from L-glutamate: step 4/4.</text>
</comment>
<dbReference type="Gene3D" id="3.40.640.10">
    <property type="entry name" value="Type I PLP-dependent aspartate aminotransferase-like (Major domain)"/>
    <property type="match status" value="1"/>
</dbReference>
<name>A0ABT1EHM5_9FIRM</name>
<feature type="binding site" evidence="5">
    <location>
        <position position="278"/>
    </location>
    <ligand>
        <name>pyridoxal 5'-phosphate</name>
        <dbReference type="ChEBI" id="CHEBI:597326"/>
    </ligand>
</feature>
<dbReference type="InterPro" id="IPR004636">
    <property type="entry name" value="AcOrn/SuccOrn_fam"/>
</dbReference>
<dbReference type="HAMAP" id="MF_01107">
    <property type="entry name" value="ArgD_aminotrans_3"/>
    <property type="match status" value="1"/>
</dbReference>
<evidence type="ECO:0000256" key="2">
    <source>
        <dbReference type="ARBA" id="ARBA00022605"/>
    </source>
</evidence>
<feature type="binding site" evidence="5">
    <location>
        <position position="137"/>
    </location>
    <ligand>
        <name>N(2)-acetyl-L-ornithine</name>
        <dbReference type="ChEBI" id="CHEBI:57805"/>
    </ligand>
</feature>
<comment type="cofactor">
    <cofactor evidence="5">
        <name>pyridoxal 5'-phosphate</name>
        <dbReference type="ChEBI" id="CHEBI:597326"/>
    </cofactor>
    <text evidence="5">Binds 1 pyridoxal phosphate per subunit.</text>
</comment>
<comment type="subunit">
    <text evidence="5">Homodimer.</text>
</comment>
<keyword evidence="4 5" id="KW-0663">Pyridoxal phosphate</keyword>
<feature type="modified residue" description="N6-(pyridoxal phosphate)lysine" evidence="5">
    <location>
        <position position="248"/>
    </location>
</feature>
<evidence type="ECO:0000256" key="4">
    <source>
        <dbReference type="ARBA" id="ARBA00022898"/>
    </source>
</evidence>
<dbReference type="PROSITE" id="PS00600">
    <property type="entry name" value="AA_TRANSFER_CLASS_3"/>
    <property type="match status" value="1"/>
</dbReference>
<dbReference type="InterPro" id="IPR015422">
    <property type="entry name" value="PyrdxlP-dep_Trfase_small"/>
</dbReference>
<keyword evidence="5" id="KW-0963">Cytoplasm</keyword>
<dbReference type="GO" id="GO:0008483">
    <property type="term" value="F:transaminase activity"/>
    <property type="evidence" value="ECO:0007669"/>
    <property type="project" value="UniProtKB-KW"/>
</dbReference>
<dbReference type="PANTHER" id="PTHR11986">
    <property type="entry name" value="AMINOTRANSFERASE CLASS III"/>
    <property type="match status" value="1"/>
</dbReference>
<keyword evidence="1 5" id="KW-0032">Aminotransferase</keyword>
<dbReference type="Pfam" id="PF00202">
    <property type="entry name" value="Aminotran_3"/>
    <property type="match status" value="1"/>
</dbReference>
<comment type="catalytic activity">
    <reaction evidence="5">
        <text>N(2)-acetyl-L-ornithine + 2-oxoglutarate = N-acetyl-L-glutamate 5-semialdehyde + L-glutamate</text>
        <dbReference type="Rhea" id="RHEA:18049"/>
        <dbReference type="ChEBI" id="CHEBI:16810"/>
        <dbReference type="ChEBI" id="CHEBI:29123"/>
        <dbReference type="ChEBI" id="CHEBI:29985"/>
        <dbReference type="ChEBI" id="CHEBI:57805"/>
        <dbReference type="EC" id="2.6.1.11"/>
    </reaction>
</comment>
<evidence type="ECO:0000313" key="7">
    <source>
        <dbReference type="Proteomes" id="UP001523565"/>
    </source>
</evidence>
<reference evidence="6 7" key="1">
    <citation type="journal article" date="2022" name="Genome Biol. Evol.">
        <title>Host diet, physiology and behaviors set the stage for Lachnospiraceae cladogenesis.</title>
        <authorList>
            <person name="Vera-Ponce De Leon A."/>
            <person name="Schneider M."/>
            <person name="Jahnes B.C."/>
            <person name="Sadowski V."/>
            <person name="Camuy-Velez L.A."/>
            <person name="Duan J."/>
            <person name="Sabree Z.L."/>
        </authorList>
    </citation>
    <scope>NUCLEOTIDE SEQUENCE [LARGE SCALE GENOMIC DNA]</scope>
    <source>
        <strain evidence="6 7">PAL227</strain>
    </source>
</reference>
<evidence type="ECO:0000256" key="5">
    <source>
        <dbReference type="HAMAP-Rule" id="MF_01107"/>
    </source>
</evidence>
<comment type="caution">
    <text evidence="6">The sequence shown here is derived from an EMBL/GenBank/DDBJ whole genome shotgun (WGS) entry which is preliminary data.</text>
</comment>
<dbReference type="SUPFAM" id="SSF53383">
    <property type="entry name" value="PLP-dependent transferases"/>
    <property type="match status" value="1"/>
</dbReference>
<keyword evidence="5" id="KW-0055">Arginine biosynthesis</keyword>
<feature type="binding site" evidence="5">
    <location>
        <begin position="102"/>
        <end position="103"/>
    </location>
    <ligand>
        <name>pyridoxal 5'-phosphate</name>
        <dbReference type="ChEBI" id="CHEBI:597326"/>
    </ligand>
</feature>
<evidence type="ECO:0000313" key="6">
    <source>
        <dbReference type="EMBL" id="MCP1110212.1"/>
    </source>
</evidence>
<dbReference type="PANTHER" id="PTHR11986:SF79">
    <property type="entry name" value="ACETYLORNITHINE AMINOTRANSFERASE, MITOCHONDRIAL"/>
    <property type="match status" value="1"/>
</dbReference>
<gene>
    <name evidence="5" type="primary">argD</name>
    <name evidence="6" type="ORF">NK118_08110</name>
</gene>
<dbReference type="InterPro" id="IPR015421">
    <property type="entry name" value="PyrdxlP-dep_Trfase_major"/>
</dbReference>
<organism evidence="6 7">
    <name type="scientific">Ohessyouella blattaphilus</name>
    <dbReference type="NCBI Taxonomy" id="2949333"/>
    <lineage>
        <taxon>Bacteria</taxon>
        <taxon>Bacillati</taxon>
        <taxon>Bacillota</taxon>
        <taxon>Clostridia</taxon>
        <taxon>Lachnospirales</taxon>
        <taxon>Lachnospiraceae</taxon>
        <taxon>Ohessyouella</taxon>
    </lineage>
</organism>
<keyword evidence="7" id="KW-1185">Reference proteome</keyword>
<dbReference type="PIRSF" id="PIRSF000521">
    <property type="entry name" value="Transaminase_4ab_Lys_Orn"/>
    <property type="match status" value="1"/>
</dbReference>
<feature type="binding site" evidence="5">
    <location>
        <position position="277"/>
    </location>
    <ligand>
        <name>N(2)-acetyl-L-ornithine</name>
        <dbReference type="ChEBI" id="CHEBI:57805"/>
    </ligand>
</feature>
<dbReference type="NCBIfam" id="NF002325">
    <property type="entry name" value="PRK01278.1"/>
    <property type="match status" value="1"/>
</dbReference>
<dbReference type="Gene3D" id="3.90.1150.10">
    <property type="entry name" value="Aspartate Aminotransferase, domain 1"/>
    <property type="match status" value="1"/>
</dbReference>
<dbReference type="RefSeq" id="WP_262069093.1">
    <property type="nucleotide sequence ID" value="NZ_JAMXOC010000010.1"/>
</dbReference>
<keyword evidence="3 5" id="KW-0808">Transferase</keyword>
<comment type="miscellaneous">
    <text evidence="5">May also have succinyldiaminopimelate aminotransferase activity, thus carrying out the corresponding step in lysine biosynthesis.</text>
</comment>
<dbReference type="CDD" id="cd00610">
    <property type="entry name" value="OAT_like"/>
    <property type="match status" value="1"/>
</dbReference>
<proteinExistence type="inferred from homology"/>
<accession>A0ABT1EHM5</accession>
<evidence type="ECO:0000256" key="1">
    <source>
        <dbReference type="ARBA" id="ARBA00022576"/>
    </source>
</evidence>
<dbReference type="InterPro" id="IPR050103">
    <property type="entry name" value="Class-III_PLP-dep_AT"/>
</dbReference>
<dbReference type="NCBIfam" id="TIGR00707">
    <property type="entry name" value="argD"/>
    <property type="match status" value="1"/>
</dbReference>
<sequence length="390" mass="42759">MEYIQAAEKAILHTYNRFPVVFERGEGVYLYDTDGQKYLDFGAGIAVSSLGYSNEEYKEAMKAQFDKLIHTSNLYYSENTAPAAEKLLELSGMERVFFTNSGTEAIEGALKAARKYAYGKESGRYKFIALEHSFHGRSFGALSVTGTESYRTPFEPLVPGVSFGKMNDLESVKALIDDETCGIILEPIQGEGGIFPSQKEFLAGVRALCDAHDLVLIYDEIQCGMGRTGSYFAWQQYDVKPDILVMAKAIGNGFPVGAFGLSEKLATNSLAPGDHGTTYGGNPLALQAVQTVATIFQKSDILTHVKEVGSYLEQSLKALMAQKPIIKEVRGVGLMQGVELKEAPGAYIQKAFEKKLLLIGAGSNTIRFVPPLVIEKEHVDQMIQILKETL</sequence>
<dbReference type="InterPro" id="IPR015424">
    <property type="entry name" value="PyrdxlP-dep_Trfase"/>
</dbReference>
<dbReference type="Proteomes" id="UP001523565">
    <property type="component" value="Unassembled WGS sequence"/>
</dbReference>
<dbReference type="InterPro" id="IPR005814">
    <property type="entry name" value="Aminotrans_3"/>
</dbReference>
<comment type="subcellular location">
    <subcellularLocation>
        <location evidence="5">Cytoplasm</location>
    </subcellularLocation>
</comment>
<keyword evidence="2 5" id="KW-0028">Amino-acid biosynthesis</keyword>